<dbReference type="Pfam" id="PF04082">
    <property type="entry name" value="Fungal_trans"/>
    <property type="match status" value="1"/>
</dbReference>
<dbReference type="InterPro" id="IPR051089">
    <property type="entry name" value="prtT"/>
</dbReference>
<dbReference type="PANTHER" id="PTHR31845:SF21">
    <property type="entry name" value="REGULATORY PROTEIN LEU3"/>
    <property type="match status" value="1"/>
</dbReference>
<evidence type="ECO:0000256" key="3">
    <source>
        <dbReference type="ARBA" id="ARBA00023015"/>
    </source>
</evidence>
<organism evidence="9 10">
    <name type="scientific">Rhinocladiella mackenziei CBS 650.93</name>
    <dbReference type="NCBI Taxonomy" id="1442369"/>
    <lineage>
        <taxon>Eukaryota</taxon>
        <taxon>Fungi</taxon>
        <taxon>Dikarya</taxon>
        <taxon>Ascomycota</taxon>
        <taxon>Pezizomycotina</taxon>
        <taxon>Eurotiomycetes</taxon>
        <taxon>Chaetothyriomycetidae</taxon>
        <taxon>Chaetothyriales</taxon>
        <taxon>Herpotrichiellaceae</taxon>
        <taxon>Rhinocladiella</taxon>
    </lineage>
</organism>
<dbReference type="RefSeq" id="XP_013274750.1">
    <property type="nucleotide sequence ID" value="XM_013419296.1"/>
</dbReference>
<dbReference type="InterPro" id="IPR007219">
    <property type="entry name" value="XnlR_reg_dom"/>
</dbReference>
<dbReference type="GO" id="GO:0005634">
    <property type="term" value="C:nucleus"/>
    <property type="evidence" value="ECO:0007669"/>
    <property type="project" value="UniProtKB-SubCell"/>
</dbReference>
<dbReference type="HOGENOM" id="CLU_011455_3_2_1"/>
<dbReference type="AlphaFoldDB" id="A0A0D2IP44"/>
<evidence type="ECO:0000256" key="6">
    <source>
        <dbReference type="ARBA" id="ARBA00023242"/>
    </source>
</evidence>
<gene>
    <name evidence="9" type="ORF">Z518_02267</name>
</gene>
<dbReference type="EMBL" id="KN847476">
    <property type="protein sequence ID" value="KIX07614.1"/>
    <property type="molecule type" value="Genomic_DNA"/>
</dbReference>
<dbReference type="Proteomes" id="UP000053617">
    <property type="component" value="Unassembled WGS sequence"/>
</dbReference>
<dbReference type="InterPro" id="IPR036864">
    <property type="entry name" value="Zn2-C6_fun-type_DNA-bd_sf"/>
</dbReference>
<evidence type="ECO:0000256" key="4">
    <source>
        <dbReference type="ARBA" id="ARBA00023125"/>
    </source>
</evidence>
<dbReference type="OrthoDB" id="3163292at2759"/>
<dbReference type="CDD" id="cd00067">
    <property type="entry name" value="GAL4"/>
    <property type="match status" value="1"/>
</dbReference>
<dbReference type="Pfam" id="PF00172">
    <property type="entry name" value="Zn_clus"/>
    <property type="match status" value="1"/>
</dbReference>
<keyword evidence="5" id="KW-0804">Transcription</keyword>
<keyword evidence="10" id="KW-1185">Reference proteome</keyword>
<sequence>MRPKACTTCRQWKARCDASTSHPDPCTRCRTLRRTCTFDRNFKRITKAKRILELEEEINHLRGTAAQPLQSQPQPSSTTISASPHTSPADKTCPPPATIVATSTPPADGLCLSAKSIGNVHFSAAQVTELFRIFSIRCHPHLPMNMCLSPDPVFDRCPLLFWAICAAAASDHPILLLQPEISSLVATIIATPPRSVEIVQGLLILCMWPFPYSNTTEDPSLIYSGMATQAALQMGLHRPNFGNEFSSKKDPSVEREEVKRSTWLACYIVAQLQSFRLGIPLSIPVDFSFRAALSGSHISPLLANLYRISQFTTQFNSVIGASASTPSGLLEPSTRIDMIKLFLVEFDRLKEEIAGETSQMLDLSLLASKLQLLSFALHDDTPRSEDIVPLYYQAENEAMRLIQTASECNLSIVPAHILRHLFFATVMLIKISWSPYISQRELVQDKINHAIQSLSTAVKVQDDHTQRGCHLLRSTMILRDCKRTPSIRSRMASSLLFDNMRVRKEYVDEASAAVVPPNFLDLDGIDWQDLGAIFV</sequence>
<proteinExistence type="predicted"/>
<dbReference type="STRING" id="1442369.A0A0D2IP44"/>
<evidence type="ECO:0000259" key="8">
    <source>
        <dbReference type="PROSITE" id="PS50048"/>
    </source>
</evidence>
<protein>
    <recommendedName>
        <fullName evidence="8">Zn(2)-C6 fungal-type domain-containing protein</fullName>
    </recommendedName>
</protein>
<comment type="subcellular location">
    <subcellularLocation>
        <location evidence="1">Nucleus</location>
    </subcellularLocation>
</comment>
<keyword evidence="3" id="KW-0805">Transcription regulation</keyword>
<dbReference type="GeneID" id="25290338"/>
<feature type="compositionally biased region" description="Low complexity" evidence="7">
    <location>
        <begin position="65"/>
        <end position="84"/>
    </location>
</feature>
<evidence type="ECO:0000256" key="7">
    <source>
        <dbReference type="SAM" id="MobiDB-lite"/>
    </source>
</evidence>
<dbReference type="PROSITE" id="PS00463">
    <property type="entry name" value="ZN2_CY6_FUNGAL_1"/>
    <property type="match status" value="1"/>
</dbReference>
<dbReference type="GO" id="GO:0008270">
    <property type="term" value="F:zinc ion binding"/>
    <property type="evidence" value="ECO:0007669"/>
    <property type="project" value="InterPro"/>
</dbReference>
<accession>A0A0D2IP44</accession>
<dbReference type="InterPro" id="IPR001138">
    <property type="entry name" value="Zn2Cys6_DnaBD"/>
</dbReference>
<dbReference type="PANTHER" id="PTHR31845">
    <property type="entry name" value="FINGER DOMAIN PROTEIN, PUTATIVE-RELATED"/>
    <property type="match status" value="1"/>
</dbReference>
<evidence type="ECO:0000256" key="2">
    <source>
        <dbReference type="ARBA" id="ARBA00022723"/>
    </source>
</evidence>
<dbReference type="Gene3D" id="4.10.240.10">
    <property type="entry name" value="Zn(2)-C6 fungal-type DNA-binding domain"/>
    <property type="match status" value="1"/>
</dbReference>
<name>A0A0D2IP44_9EURO</name>
<evidence type="ECO:0000313" key="9">
    <source>
        <dbReference type="EMBL" id="KIX07614.1"/>
    </source>
</evidence>
<dbReference type="SUPFAM" id="SSF57701">
    <property type="entry name" value="Zn2/Cys6 DNA-binding domain"/>
    <property type="match status" value="1"/>
</dbReference>
<evidence type="ECO:0000256" key="5">
    <source>
        <dbReference type="ARBA" id="ARBA00023163"/>
    </source>
</evidence>
<feature type="region of interest" description="Disordered" evidence="7">
    <location>
        <begin position="65"/>
        <end position="98"/>
    </location>
</feature>
<dbReference type="GO" id="GO:0000976">
    <property type="term" value="F:transcription cis-regulatory region binding"/>
    <property type="evidence" value="ECO:0007669"/>
    <property type="project" value="TreeGrafter"/>
</dbReference>
<feature type="domain" description="Zn(2)-C6 fungal-type" evidence="8">
    <location>
        <begin position="5"/>
        <end position="38"/>
    </location>
</feature>
<dbReference type="PROSITE" id="PS50048">
    <property type="entry name" value="ZN2_CY6_FUNGAL_2"/>
    <property type="match status" value="1"/>
</dbReference>
<dbReference type="SMART" id="SM00066">
    <property type="entry name" value="GAL4"/>
    <property type="match status" value="1"/>
</dbReference>
<dbReference type="VEuPathDB" id="FungiDB:Z518_02267"/>
<dbReference type="CDD" id="cd12148">
    <property type="entry name" value="fungal_TF_MHR"/>
    <property type="match status" value="1"/>
</dbReference>
<keyword evidence="4" id="KW-0238">DNA-binding</keyword>
<dbReference type="GO" id="GO:0000981">
    <property type="term" value="F:DNA-binding transcription factor activity, RNA polymerase II-specific"/>
    <property type="evidence" value="ECO:0007669"/>
    <property type="project" value="InterPro"/>
</dbReference>
<keyword evidence="2" id="KW-0479">Metal-binding</keyword>
<evidence type="ECO:0000313" key="10">
    <source>
        <dbReference type="Proteomes" id="UP000053617"/>
    </source>
</evidence>
<dbReference type="SMART" id="SM00906">
    <property type="entry name" value="Fungal_trans"/>
    <property type="match status" value="1"/>
</dbReference>
<reference evidence="9 10" key="1">
    <citation type="submission" date="2015-01" db="EMBL/GenBank/DDBJ databases">
        <title>The Genome Sequence of Rhinocladiella mackenzie CBS 650.93.</title>
        <authorList>
            <consortium name="The Broad Institute Genomics Platform"/>
            <person name="Cuomo C."/>
            <person name="de Hoog S."/>
            <person name="Gorbushina A."/>
            <person name="Stielow B."/>
            <person name="Teixiera M."/>
            <person name="Abouelleil A."/>
            <person name="Chapman S.B."/>
            <person name="Priest M."/>
            <person name="Young S.K."/>
            <person name="Wortman J."/>
            <person name="Nusbaum C."/>
            <person name="Birren B."/>
        </authorList>
    </citation>
    <scope>NUCLEOTIDE SEQUENCE [LARGE SCALE GENOMIC DNA]</scope>
    <source>
        <strain evidence="9 10">CBS 650.93</strain>
    </source>
</reference>
<dbReference type="GO" id="GO:0006351">
    <property type="term" value="P:DNA-templated transcription"/>
    <property type="evidence" value="ECO:0007669"/>
    <property type="project" value="InterPro"/>
</dbReference>
<keyword evidence="6" id="KW-0539">Nucleus</keyword>
<evidence type="ECO:0000256" key="1">
    <source>
        <dbReference type="ARBA" id="ARBA00004123"/>
    </source>
</evidence>